<accession>A0ABS6UNB6</accession>
<evidence type="ECO:0000313" key="2">
    <source>
        <dbReference type="Proteomes" id="UP000694287"/>
    </source>
</evidence>
<gene>
    <name evidence="1" type="ORF">I4I81_05705</name>
</gene>
<dbReference type="PANTHER" id="PTHR48228:SF5">
    <property type="entry name" value="ALPHA-METHYLACYL-COA RACEMASE"/>
    <property type="match status" value="1"/>
</dbReference>
<dbReference type="InterPro" id="IPR050509">
    <property type="entry name" value="CoA-transferase_III"/>
</dbReference>
<proteinExistence type="predicted"/>
<dbReference type="RefSeq" id="WP_218615861.1">
    <property type="nucleotide sequence ID" value="NZ_JADQDK010000001.1"/>
</dbReference>
<keyword evidence="2" id="KW-1185">Reference proteome</keyword>
<dbReference type="InterPro" id="IPR003673">
    <property type="entry name" value="CoA-Trfase_fam_III"/>
</dbReference>
<dbReference type="Pfam" id="PF02515">
    <property type="entry name" value="CoA_transf_3"/>
    <property type="match status" value="2"/>
</dbReference>
<name>A0ABS6UNB6_9PSEU</name>
<keyword evidence="1" id="KW-0808">Transferase</keyword>
<dbReference type="EMBL" id="JADQDK010000001">
    <property type="protein sequence ID" value="MBW0133746.1"/>
    <property type="molecule type" value="Genomic_DNA"/>
</dbReference>
<sequence length="758" mass="78163">MPDLLEGIRVVDLGEHVAGTLAAVLLADQGADVVHVDRPGAPDTATDAFYLRGKRRIALDLHDEADLDVARRLVEGADVVVDDLRPGILAGLGLAYEQLRERAPRVVHLSLPPFAPDDPRHAVAGGECVVDAATACCRLRTGEEPAGWDPGRPTYSAVPVASNFAAFLGAAGVVAALVERGRSGRGQQVTVPLHDAVFEAIGDAGAFPTARGPAVQHPLRANGSGTYACADGRHVQYNPIGGSRRFLTWFLDAAGRPEWTASTDDTLLRTRLTGLFATRPAAEWEALGARAGVPLAAVRTAQEWLRTPHAAESGAVVRLDDPVLGPTPMAGAAVEVVGRPARLRPRHLPDADRAAVLGEPVPALPRPAPGPPGGRTRPLEGLRVLDLTQVLAGPTSARLLGELGAAVTKINAPQRRVGAHGAVNRGKDSILLDVEREAGQEVFWALAERADVIVQNFTPGTAERYGIGAAHVLARCPQVVHVSISCYGATGPWATGRGYETQAQAATGIMARAGGDGPPAVLGPYNLLDYGTGVLGAYAALLGVLHRERTGTGLALATSLARTASQHQAGLLLGATDGPAGPWALGEHTLNGFQRGADGWFALAADPGDLPRLAEVPGLHELAGLDATGPDGPGAEKLALLLADLFARRPVAGWVRDLVAAGVGAHAVLGLADVLADPSARARGVVVTQVSEDVGEVTAPGIALGLSATPLRVGAPARRPGSDAGKVLAEAGLAGAMTDLERAWAVQTAGLPDAWPPG</sequence>
<protein>
    <submittedName>
        <fullName evidence="1">CoA transferase</fullName>
    </submittedName>
</protein>
<organism evidence="1 2">
    <name type="scientific">Pseudonocardia abyssalis</name>
    <dbReference type="NCBI Taxonomy" id="2792008"/>
    <lineage>
        <taxon>Bacteria</taxon>
        <taxon>Bacillati</taxon>
        <taxon>Actinomycetota</taxon>
        <taxon>Actinomycetes</taxon>
        <taxon>Pseudonocardiales</taxon>
        <taxon>Pseudonocardiaceae</taxon>
        <taxon>Pseudonocardia</taxon>
    </lineage>
</organism>
<dbReference type="PANTHER" id="PTHR48228">
    <property type="entry name" value="SUCCINYL-COA--D-CITRAMALATE COA-TRANSFERASE"/>
    <property type="match status" value="1"/>
</dbReference>
<evidence type="ECO:0000313" key="1">
    <source>
        <dbReference type="EMBL" id="MBW0133746.1"/>
    </source>
</evidence>
<comment type="caution">
    <text evidence="1">The sequence shown here is derived from an EMBL/GenBank/DDBJ whole genome shotgun (WGS) entry which is preliminary data.</text>
</comment>
<dbReference type="Proteomes" id="UP000694287">
    <property type="component" value="Unassembled WGS sequence"/>
</dbReference>
<reference evidence="1 2" key="1">
    <citation type="submission" date="2020-11" db="EMBL/GenBank/DDBJ databases">
        <title>Pseudonocardia abyssalis sp. nov. and Pseudonocardia oceani sp. nov., description and phylogenomic analysis of two novel actinomycetes isolated from the deep Southern Ocean.</title>
        <authorList>
            <person name="Parra J."/>
        </authorList>
    </citation>
    <scope>NUCLEOTIDE SEQUENCE [LARGE SCALE GENOMIC DNA]</scope>
    <source>
        <strain evidence="1 2">KRD-168</strain>
    </source>
</reference>
<dbReference type="GO" id="GO:0016740">
    <property type="term" value="F:transferase activity"/>
    <property type="evidence" value="ECO:0007669"/>
    <property type="project" value="UniProtKB-KW"/>
</dbReference>